<reference evidence="2 3" key="1">
    <citation type="submission" date="2014-06" db="EMBL/GenBank/DDBJ databases">
        <title>Draft genome sequence of iron oxidizing acidophile Leptospirillum ferriphilum DSM14647.</title>
        <authorList>
            <person name="Cardenas J.P."/>
            <person name="Lazcano M."/>
            <person name="Ossandon F.J."/>
            <person name="Corbett M."/>
            <person name="Holmes D.S."/>
            <person name="Watkin E."/>
        </authorList>
    </citation>
    <scope>NUCLEOTIDE SEQUENCE [LARGE SCALE GENOMIC DNA]</scope>
    <source>
        <strain evidence="2 3">DSM 14647</strain>
    </source>
</reference>
<feature type="region of interest" description="Disordered" evidence="1">
    <location>
        <begin position="1"/>
        <end position="76"/>
    </location>
</feature>
<evidence type="ECO:0000256" key="1">
    <source>
        <dbReference type="SAM" id="MobiDB-lite"/>
    </source>
</evidence>
<organism evidence="2 3">
    <name type="scientific">Leptospirillum ferriphilum</name>
    <dbReference type="NCBI Taxonomy" id="178606"/>
    <lineage>
        <taxon>Bacteria</taxon>
        <taxon>Pseudomonadati</taxon>
        <taxon>Nitrospirota</taxon>
        <taxon>Nitrospiria</taxon>
        <taxon>Nitrospirales</taxon>
        <taxon>Nitrospiraceae</taxon>
        <taxon>Leptospirillum</taxon>
    </lineage>
</organism>
<dbReference type="EMBL" id="JPGK01000001">
    <property type="protein sequence ID" value="KGA95183.1"/>
    <property type="molecule type" value="Genomic_DNA"/>
</dbReference>
<gene>
    <name evidence="2" type="ORF">LptCag_2617</name>
</gene>
<accession>A0A094WCA5</accession>
<protein>
    <submittedName>
        <fullName evidence="2">Uncharacterized protein</fullName>
    </submittedName>
</protein>
<sequence>MGEQGYPSPERTSRNGAGRIENAVRTGWKDWKRRDGPSGRDPKGPSQKNRVIRLSRSTRKDGHDPLLFLTDRPQTP</sequence>
<evidence type="ECO:0000313" key="2">
    <source>
        <dbReference type="EMBL" id="KGA95183.1"/>
    </source>
</evidence>
<feature type="compositionally biased region" description="Basic and acidic residues" evidence="1">
    <location>
        <begin position="27"/>
        <end position="43"/>
    </location>
</feature>
<name>A0A094WCA5_9BACT</name>
<evidence type="ECO:0000313" key="3">
    <source>
        <dbReference type="Proteomes" id="UP000029452"/>
    </source>
</evidence>
<dbReference type="AlphaFoldDB" id="A0A094WCA5"/>
<proteinExistence type="predicted"/>
<comment type="caution">
    <text evidence="2">The sequence shown here is derived from an EMBL/GenBank/DDBJ whole genome shotgun (WGS) entry which is preliminary data.</text>
</comment>
<dbReference type="Proteomes" id="UP000029452">
    <property type="component" value="Unassembled WGS sequence"/>
</dbReference>